<dbReference type="Proteomes" id="UP000240572">
    <property type="component" value="Unassembled WGS sequence"/>
</dbReference>
<dbReference type="EMBL" id="PYGD01000011">
    <property type="protein sequence ID" value="PSK89529.1"/>
    <property type="molecule type" value="Genomic_DNA"/>
</dbReference>
<name>A0A2P8CX52_9BACT</name>
<evidence type="ECO:0000313" key="3">
    <source>
        <dbReference type="Proteomes" id="UP000240572"/>
    </source>
</evidence>
<dbReference type="RefSeq" id="WP_106524774.1">
    <property type="nucleotide sequence ID" value="NZ_PYGD01000011.1"/>
</dbReference>
<sequence length="563" mass="62857">MKLPVIPGLIALQLAAALTASAQNYYIKLTGDHGTRVADHGAWEQGIPANFDESIEAYNVEVSGGGNGIGLMRFNGPAGTYSWAVHHRLNAAPEEVEARRILTPQYNNMLYVIGEKYGIGPKSAVVLQYDASNGHLTAANHLPALPQGYSLIRVYDVISEPDFQNRMRILCRVSDGSAESIMELLYDASSNTYRVKNYKPDNIAPDRYASAYYVRAYHYGNFNLGDVSFYGLATYSNERVAYCYTENKYEMYQLQSLTGAKGIFGVQMNGSYGADGTHRRIDMAFIDRDGALCMQQKDELTTLNWRRFYQLPRGSKFEMGYGRDGHGTKQGGGMDYFMATTHFPGDANSDGHVTSLHYDAFNGNLNKPNVYNLSGIGVQKDGGFPNTTYDPHNRYTFIADRFNRLNGFKFGISNASYDGEIPCTKPVSFREFKNDLSEKLDDMHIEEYGPFDAESIEMAEAEITVDIVEECNVEQRGAATNSNLLQGSSNLYMDATQLRLEATGKTISAMRVLSIDGRLIAEQHNLNSNRYEQHFNTPLVPGIYVISLEFADHSRENRKISVH</sequence>
<accession>A0A2P8CX52</accession>
<organism evidence="2 3">
    <name type="scientific">Taibaiella chishuiensis</name>
    <dbReference type="NCBI Taxonomy" id="1434707"/>
    <lineage>
        <taxon>Bacteria</taxon>
        <taxon>Pseudomonadati</taxon>
        <taxon>Bacteroidota</taxon>
        <taxon>Chitinophagia</taxon>
        <taxon>Chitinophagales</taxon>
        <taxon>Chitinophagaceae</taxon>
        <taxon>Taibaiella</taxon>
    </lineage>
</organism>
<protein>
    <recommendedName>
        <fullName evidence="4">Secreted protein (Por secretion system target)</fullName>
    </recommendedName>
</protein>
<evidence type="ECO:0000256" key="1">
    <source>
        <dbReference type="SAM" id="SignalP"/>
    </source>
</evidence>
<feature type="chain" id="PRO_5015124675" description="Secreted protein (Por secretion system target)" evidence="1">
    <location>
        <begin position="23"/>
        <end position="563"/>
    </location>
</feature>
<dbReference type="OrthoDB" id="681633at2"/>
<dbReference type="AlphaFoldDB" id="A0A2P8CX52"/>
<evidence type="ECO:0000313" key="2">
    <source>
        <dbReference type="EMBL" id="PSK89529.1"/>
    </source>
</evidence>
<reference evidence="2 3" key="1">
    <citation type="submission" date="2018-03" db="EMBL/GenBank/DDBJ databases">
        <title>Genomic Encyclopedia of Type Strains, Phase III (KMG-III): the genomes of soil and plant-associated and newly described type strains.</title>
        <authorList>
            <person name="Whitman W."/>
        </authorList>
    </citation>
    <scope>NUCLEOTIDE SEQUENCE [LARGE SCALE GENOMIC DNA]</scope>
    <source>
        <strain evidence="2 3">CGMCC 1.12700</strain>
    </source>
</reference>
<evidence type="ECO:0008006" key="4">
    <source>
        <dbReference type="Google" id="ProtNLM"/>
    </source>
</evidence>
<proteinExistence type="predicted"/>
<keyword evidence="3" id="KW-1185">Reference proteome</keyword>
<feature type="signal peptide" evidence="1">
    <location>
        <begin position="1"/>
        <end position="22"/>
    </location>
</feature>
<comment type="caution">
    <text evidence="2">The sequence shown here is derived from an EMBL/GenBank/DDBJ whole genome shotgun (WGS) entry which is preliminary data.</text>
</comment>
<gene>
    <name evidence="2" type="ORF">B0I18_11184</name>
</gene>
<keyword evidence="1" id="KW-0732">Signal</keyword>